<protein>
    <submittedName>
        <fullName evidence="4">Uncharacterized protein</fullName>
    </submittedName>
</protein>
<name>A0A3E2HLV3_SCYLI</name>
<dbReference type="PANTHER" id="PTHR37534:SF16">
    <property type="entry name" value="ZN(II)2CYS6 TRANSCRIPTION FACTOR (EUROFUNG)-RELATED"/>
    <property type="match status" value="1"/>
</dbReference>
<comment type="caution">
    <text evidence="4">The sequence shown here is derived from an EMBL/GenBank/DDBJ whole genome shotgun (WGS) entry which is preliminary data.</text>
</comment>
<proteinExistence type="predicted"/>
<comment type="subcellular location">
    <subcellularLocation>
        <location evidence="1">Nucleus</location>
    </subcellularLocation>
</comment>
<evidence type="ECO:0000256" key="2">
    <source>
        <dbReference type="ARBA" id="ARBA00023242"/>
    </source>
</evidence>
<dbReference type="Pfam" id="PF11951">
    <property type="entry name" value="Fungal_trans_2"/>
    <property type="match status" value="1"/>
</dbReference>
<dbReference type="GO" id="GO:0005634">
    <property type="term" value="C:nucleus"/>
    <property type="evidence" value="ECO:0007669"/>
    <property type="project" value="UniProtKB-SubCell"/>
</dbReference>
<evidence type="ECO:0000256" key="1">
    <source>
        <dbReference type="ARBA" id="ARBA00004123"/>
    </source>
</evidence>
<evidence type="ECO:0000313" key="5">
    <source>
        <dbReference type="Proteomes" id="UP000258309"/>
    </source>
</evidence>
<evidence type="ECO:0000256" key="3">
    <source>
        <dbReference type="SAM" id="MobiDB-lite"/>
    </source>
</evidence>
<dbReference type="GO" id="GO:0000976">
    <property type="term" value="F:transcription cis-regulatory region binding"/>
    <property type="evidence" value="ECO:0007669"/>
    <property type="project" value="TreeGrafter"/>
</dbReference>
<accession>A0A3E2HLV3</accession>
<dbReference type="AlphaFoldDB" id="A0A3E2HLV3"/>
<dbReference type="OMA" id="WHNISEG"/>
<feature type="region of interest" description="Disordered" evidence="3">
    <location>
        <begin position="1"/>
        <end position="56"/>
    </location>
</feature>
<sequence>MSSPAESCVAPLEGVNCPTPSAQDASESDGYTSPGCRPPSVKWTRTGLSLKPGSPPKHVIRHAERKSIEDSNIVIDSTHCTDYNEEPCLQNDYFKSIGSEFLPGSWHNISEGLPLSRTTPTGSGLLLDQFSRLGVPYASSRSLYFFQYYLERLCPVLVMLDAPTNPLRLLLPPVALSSSMLLHAVCAVSACHMSQPTTSTIKQINLDAMHYYTRALHELNNSLSNCDDSRGGLSDEIILTTVFLCKYEIVKGSRKLWKQHIVGLNRLLNIHQSCVRKESNVFAFVKSFNIAKVTDLTDHLMDNTVVLKAAGACFLEDKSMGDLDPYMGFTESLLQTFVTISAISRQSRIDNPRTELQQQDIENLKDKLATWTCSSKSYTVPSGVSPKHLQNLELVAEAYRFAAYIYLHSIQRQVSLEELSHSQNKEFDLNLSYSNIPSTTEDAITRCLDVIDKIPCGDGCESSLVLPLFLAGCETNNPAQITTVIRKFMKMEQTIGLGNIRRAREVVQKVWYSAAEVTGKRHWQLVVQELGWDLILT</sequence>
<dbReference type="Proteomes" id="UP000258309">
    <property type="component" value="Unassembled WGS sequence"/>
</dbReference>
<keyword evidence="5" id="KW-1185">Reference proteome</keyword>
<dbReference type="EMBL" id="NCSJ02000024">
    <property type="protein sequence ID" value="RFU34152.1"/>
    <property type="molecule type" value="Genomic_DNA"/>
</dbReference>
<dbReference type="OrthoDB" id="3599512at2759"/>
<dbReference type="GO" id="GO:0003700">
    <property type="term" value="F:DNA-binding transcription factor activity"/>
    <property type="evidence" value="ECO:0007669"/>
    <property type="project" value="TreeGrafter"/>
</dbReference>
<feature type="compositionally biased region" description="Polar residues" evidence="3">
    <location>
        <begin position="18"/>
        <end position="31"/>
    </location>
</feature>
<dbReference type="InterPro" id="IPR021858">
    <property type="entry name" value="Fun_TF"/>
</dbReference>
<feature type="non-terminal residue" evidence="4">
    <location>
        <position position="537"/>
    </location>
</feature>
<gene>
    <name evidence="4" type="ORF">B7463_g2144</name>
</gene>
<organism evidence="4 5">
    <name type="scientific">Scytalidium lignicola</name>
    <name type="common">Hyphomycete</name>
    <dbReference type="NCBI Taxonomy" id="5539"/>
    <lineage>
        <taxon>Eukaryota</taxon>
        <taxon>Fungi</taxon>
        <taxon>Dikarya</taxon>
        <taxon>Ascomycota</taxon>
        <taxon>Pezizomycotina</taxon>
        <taxon>Leotiomycetes</taxon>
        <taxon>Leotiomycetes incertae sedis</taxon>
        <taxon>Scytalidium</taxon>
    </lineage>
</organism>
<evidence type="ECO:0000313" key="4">
    <source>
        <dbReference type="EMBL" id="RFU34152.1"/>
    </source>
</evidence>
<dbReference type="PANTHER" id="PTHR37534">
    <property type="entry name" value="TRANSCRIPTIONAL ACTIVATOR PROTEIN UGA3"/>
    <property type="match status" value="1"/>
</dbReference>
<keyword evidence="2" id="KW-0539">Nucleus</keyword>
<dbReference type="GO" id="GO:0045944">
    <property type="term" value="P:positive regulation of transcription by RNA polymerase II"/>
    <property type="evidence" value="ECO:0007669"/>
    <property type="project" value="TreeGrafter"/>
</dbReference>
<feature type="non-terminal residue" evidence="4">
    <location>
        <position position="1"/>
    </location>
</feature>
<reference evidence="4 5" key="1">
    <citation type="submission" date="2018-05" db="EMBL/GenBank/DDBJ databases">
        <title>Draft genome sequence of Scytalidium lignicola DSM 105466, a ubiquitous saprotrophic fungus.</title>
        <authorList>
            <person name="Buettner E."/>
            <person name="Gebauer A.M."/>
            <person name="Hofrichter M."/>
            <person name="Liers C."/>
            <person name="Kellner H."/>
        </authorList>
    </citation>
    <scope>NUCLEOTIDE SEQUENCE [LARGE SCALE GENOMIC DNA]</scope>
    <source>
        <strain evidence="4 5">DSM 105466</strain>
    </source>
</reference>